<dbReference type="CDD" id="cd16913">
    <property type="entry name" value="YkuD_like"/>
    <property type="match status" value="1"/>
</dbReference>
<evidence type="ECO:0000256" key="4">
    <source>
        <dbReference type="ARBA" id="ARBA00022984"/>
    </source>
</evidence>
<dbReference type="RefSeq" id="WP_240945030.1">
    <property type="nucleotide sequence ID" value="NZ_JAAIIH010000001.1"/>
</dbReference>
<evidence type="ECO:0000313" key="8">
    <source>
        <dbReference type="EMBL" id="NMM99498.1"/>
    </source>
</evidence>
<dbReference type="GO" id="GO:0005576">
    <property type="term" value="C:extracellular region"/>
    <property type="evidence" value="ECO:0007669"/>
    <property type="project" value="TreeGrafter"/>
</dbReference>
<dbReference type="GO" id="GO:0018104">
    <property type="term" value="P:peptidoglycan-protein cross-linking"/>
    <property type="evidence" value="ECO:0007669"/>
    <property type="project" value="TreeGrafter"/>
</dbReference>
<dbReference type="GO" id="GO:0071972">
    <property type="term" value="F:peptidoglycan L,D-transpeptidase activity"/>
    <property type="evidence" value="ECO:0007669"/>
    <property type="project" value="TreeGrafter"/>
</dbReference>
<sequence>MREWSSMGEDRWSVDEAWTLLKECRSTLAVVLAVLLTAVTTLSFTVRAAEGVAAETAAIGELGGELERAAVPAVDAGMVERQARRALVQRVRANWREPTGVQPNLADYPDITVDVSLADQMVYVRSAGTEIYRMVASTGIDDSTPHGTFVTNGDRDDHFYTARDHMGGDYWTRITGVYLFHSVPTREDAGDYIEDQAVLLGEPASHGCVRLTVADAKWVYEQLPKGTRVTIS</sequence>
<dbReference type="PANTHER" id="PTHR30582">
    <property type="entry name" value="L,D-TRANSPEPTIDASE"/>
    <property type="match status" value="1"/>
</dbReference>
<accession>A0A7Y0HY87</accession>
<dbReference type="InterPro" id="IPR050979">
    <property type="entry name" value="LD-transpeptidase"/>
</dbReference>
<feature type="active site" description="Nucleophile" evidence="6">
    <location>
        <position position="208"/>
    </location>
</feature>
<keyword evidence="5 6" id="KW-0961">Cell wall biogenesis/degradation</keyword>
<keyword evidence="3 6" id="KW-0133">Cell shape</keyword>
<keyword evidence="4 6" id="KW-0573">Peptidoglycan synthesis</keyword>
<dbReference type="AlphaFoldDB" id="A0A7Y0HY87"/>
<feature type="active site" description="Proton donor/acceptor" evidence="6">
    <location>
        <position position="181"/>
    </location>
</feature>
<evidence type="ECO:0000256" key="1">
    <source>
        <dbReference type="ARBA" id="ARBA00004752"/>
    </source>
</evidence>
<keyword evidence="9" id="KW-1185">Reference proteome</keyword>
<evidence type="ECO:0000259" key="7">
    <source>
        <dbReference type="PROSITE" id="PS52029"/>
    </source>
</evidence>
<comment type="caution">
    <text evidence="8">The sequence shown here is derived from an EMBL/GenBank/DDBJ whole genome shotgun (WGS) entry which is preliminary data.</text>
</comment>
<reference evidence="8 9" key="1">
    <citation type="submission" date="2020-02" db="EMBL/GenBank/DDBJ databases">
        <title>Characterization of phylogenetic diversity of novel bifidobacterial species isolated in Czech ZOOs.</title>
        <authorList>
            <person name="Lugli G.A."/>
            <person name="Vera N.B."/>
            <person name="Ventura M."/>
        </authorList>
    </citation>
    <scope>NUCLEOTIDE SEQUENCE [LARGE SCALE GENOMIC DNA]</scope>
    <source>
        <strain evidence="8 9">DSM 109958</strain>
    </source>
</reference>
<dbReference type="Pfam" id="PF03734">
    <property type="entry name" value="YkuD"/>
    <property type="match status" value="1"/>
</dbReference>
<dbReference type="Proteomes" id="UP000588277">
    <property type="component" value="Unassembled WGS sequence"/>
</dbReference>
<evidence type="ECO:0000256" key="5">
    <source>
        <dbReference type="ARBA" id="ARBA00023316"/>
    </source>
</evidence>
<dbReference type="GO" id="GO:0071555">
    <property type="term" value="P:cell wall organization"/>
    <property type="evidence" value="ECO:0007669"/>
    <property type="project" value="UniProtKB-UniRule"/>
</dbReference>
<gene>
    <name evidence="8" type="ORF">G1C96_0075</name>
</gene>
<evidence type="ECO:0000256" key="3">
    <source>
        <dbReference type="ARBA" id="ARBA00022960"/>
    </source>
</evidence>
<evidence type="ECO:0000313" key="9">
    <source>
        <dbReference type="Proteomes" id="UP000588277"/>
    </source>
</evidence>
<dbReference type="GO" id="GO:0008360">
    <property type="term" value="P:regulation of cell shape"/>
    <property type="evidence" value="ECO:0007669"/>
    <property type="project" value="UniProtKB-UniRule"/>
</dbReference>
<name>A0A7Y0HY87_9BIFI</name>
<dbReference type="PROSITE" id="PS52029">
    <property type="entry name" value="LD_TPASE"/>
    <property type="match status" value="1"/>
</dbReference>
<keyword evidence="2" id="KW-0808">Transferase</keyword>
<dbReference type="InterPro" id="IPR038063">
    <property type="entry name" value="Transpep_catalytic_dom"/>
</dbReference>
<evidence type="ECO:0000256" key="6">
    <source>
        <dbReference type="PROSITE-ProRule" id="PRU01373"/>
    </source>
</evidence>
<dbReference type="EMBL" id="JAAIIH010000001">
    <property type="protein sequence ID" value="NMM99498.1"/>
    <property type="molecule type" value="Genomic_DNA"/>
</dbReference>
<evidence type="ECO:0000256" key="2">
    <source>
        <dbReference type="ARBA" id="ARBA00022679"/>
    </source>
</evidence>
<dbReference type="Gene3D" id="2.40.440.10">
    <property type="entry name" value="L,D-transpeptidase catalytic domain-like"/>
    <property type="match status" value="1"/>
</dbReference>
<dbReference type="PANTHER" id="PTHR30582:SF2">
    <property type="entry name" value="L,D-TRANSPEPTIDASE YCIB-RELATED"/>
    <property type="match status" value="1"/>
</dbReference>
<protein>
    <submittedName>
        <fullName evidence="8">Peptidase</fullName>
    </submittedName>
</protein>
<proteinExistence type="predicted"/>
<dbReference type="SUPFAM" id="SSF141523">
    <property type="entry name" value="L,D-transpeptidase catalytic domain-like"/>
    <property type="match status" value="1"/>
</dbReference>
<comment type="pathway">
    <text evidence="1 6">Cell wall biogenesis; peptidoglycan biosynthesis.</text>
</comment>
<dbReference type="GO" id="GO:0016740">
    <property type="term" value="F:transferase activity"/>
    <property type="evidence" value="ECO:0007669"/>
    <property type="project" value="UniProtKB-KW"/>
</dbReference>
<organism evidence="8 9">
    <name type="scientific">Bifidobacterium moraviense</name>
    <dbReference type="NCBI Taxonomy" id="2675323"/>
    <lineage>
        <taxon>Bacteria</taxon>
        <taxon>Bacillati</taxon>
        <taxon>Actinomycetota</taxon>
        <taxon>Actinomycetes</taxon>
        <taxon>Bifidobacteriales</taxon>
        <taxon>Bifidobacteriaceae</taxon>
        <taxon>Bifidobacterium</taxon>
    </lineage>
</organism>
<dbReference type="UniPathway" id="UPA00219"/>
<feature type="domain" description="L,D-TPase catalytic" evidence="7">
    <location>
        <begin position="111"/>
        <end position="232"/>
    </location>
</feature>
<dbReference type="InterPro" id="IPR005490">
    <property type="entry name" value="LD_TPept_cat_dom"/>
</dbReference>